<protein>
    <submittedName>
        <fullName evidence="7">Membrane protein</fullName>
    </submittedName>
</protein>
<evidence type="ECO:0000256" key="3">
    <source>
        <dbReference type="ARBA" id="ARBA00022692"/>
    </source>
</evidence>
<dbReference type="Pfam" id="PF02588">
    <property type="entry name" value="YitT_membrane"/>
    <property type="match status" value="1"/>
</dbReference>
<sequence>MFRKCFLVAVGAVMQGFAMGVFLFPNFIPSGGGAGLTVLLNYWFHIPLSIALWLVNSSMLLFAVHYLGGFSALGTLLGITITSISVNIFNVYLESPFSHVWIDLVFGSIFFGTGVSILLRQGISNGGMGVIALIIAKYKNISPGKPLFWINGIIFLITSYVIDWEIVFQAITCQWMSTKIISWLYNVSIPKNIRNILTFDFVWRN</sequence>
<keyword evidence="5 6" id="KW-0472">Membrane</keyword>
<dbReference type="GO" id="GO:0005886">
    <property type="term" value="C:plasma membrane"/>
    <property type="evidence" value="ECO:0007669"/>
    <property type="project" value="UniProtKB-SubCell"/>
</dbReference>
<keyword evidence="8" id="KW-1185">Reference proteome</keyword>
<organism evidence="7 8">
    <name type="scientific">Domibacillus epiphyticus</name>
    <dbReference type="NCBI Taxonomy" id="1714355"/>
    <lineage>
        <taxon>Bacteria</taxon>
        <taxon>Bacillati</taxon>
        <taxon>Bacillota</taxon>
        <taxon>Bacilli</taxon>
        <taxon>Bacillales</taxon>
        <taxon>Bacillaceae</taxon>
        <taxon>Domibacillus</taxon>
    </lineage>
</organism>
<gene>
    <name evidence="7" type="ORF">BTO28_07475</name>
</gene>
<evidence type="ECO:0000256" key="5">
    <source>
        <dbReference type="ARBA" id="ARBA00023136"/>
    </source>
</evidence>
<dbReference type="InterPro" id="IPR051461">
    <property type="entry name" value="UPF0750_membrane"/>
</dbReference>
<dbReference type="AlphaFoldDB" id="A0A1V2A8Q7"/>
<dbReference type="PANTHER" id="PTHR33545:SF9">
    <property type="entry name" value="UPF0750 MEMBRANE PROTEIN YITE"/>
    <property type="match status" value="1"/>
</dbReference>
<evidence type="ECO:0000256" key="4">
    <source>
        <dbReference type="ARBA" id="ARBA00022989"/>
    </source>
</evidence>
<reference evidence="7 8" key="1">
    <citation type="submission" date="2016-12" db="EMBL/GenBank/DDBJ databases">
        <title>Domibacillus sp. SAB 38T whole genome sequencing.</title>
        <authorList>
            <person name="Verma A."/>
            <person name="Ojha A.K."/>
            <person name="Krishnamurthi S."/>
        </authorList>
    </citation>
    <scope>NUCLEOTIDE SEQUENCE [LARGE SCALE GENOMIC DNA]</scope>
    <source>
        <strain evidence="7 8">SAB 38</strain>
    </source>
</reference>
<accession>A0A1V2A8Q7</accession>
<dbReference type="PANTHER" id="PTHR33545">
    <property type="entry name" value="UPF0750 MEMBRANE PROTEIN YITT-RELATED"/>
    <property type="match status" value="1"/>
</dbReference>
<keyword evidence="3 6" id="KW-0812">Transmembrane</keyword>
<dbReference type="EMBL" id="MSFI01000010">
    <property type="protein sequence ID" value="OMP67381.1"/>
    <property type="molecule type" value="Genomic_DNA"/>
</dbReference>
<evidence type="ECO:0000313" key="8">
    <source>
        <dbReference type="Proteomes" id="UP000188613"/>
    </source>
</evidence>
<dbReference type="InterPro" id="IPR003740">
    <property type="entry name" value="YitT"/>
</dbReference>
<name>A0A1V2A8Q7_9BACI</name>
<keyword evidence="2" id="KW-1003">Cell membrane</keyword>
<feature type="transmembrane region" description="Helical" evidence="6">
    <location>
        <begin position="147"/>
        <end position="167"/>
    </location>
</feature>
<feature type="transmembrane region" description="Helical" evidence="6">
    <location>
        <begin position="42"/>
        <end position="63"/>
    </location>
</feature>
<evidence type="ECO:0000256" key="6">
    <source>
        <dbReference type="SAM" id="Phobius"/>
    </source>
</evidence>
<dbReference type="Proteomes" id="UP000188613">
    <property type="component" value="Unassembled WGS sequence"/>
</dbReference>
<dbReference type="STRING" id="1714355.BTO28_07475"/>
<comment type="caution">
    <text evidence="7">The sequence shown here is derived from an EMBL/GenBank/DDBJ whole genome shotgun (WGS) entry which is preliminary data.</text>
</comment>
<evidence type="ECO:0000256" key="2">
    <source>
        <dbReference type="ARBA" id="ARBA00022475"/>
    </source>
</evidence>
<evidence type="ECO:0000313" key="7">
    <source>
        <dbReference type="EMBL" id="OMP67381.1"/>
    </source>
</evidence>
<feature type="transmembrane region" description="Helical" evidence="6">
    <location>
        <begin position="70"/>
        <end position="93"/>
    </location>
</feature>
<proteinExistence type="predicted"/>
<keyword evidence="4 6" id="KW-1133">Transmembrane helix</keyword>
<evidence type="ECO:0000256" key="1">
    <source>
        <dbReference type="ARBA" id="ARBA00004651"/>
    </source>
</evidence>
<comment type="subcellular location">
    <subcellularLocation>
        <location evidence="1">Cell membrane</location>
        <topology evidence="1">Multi-pass membrane protein</topology>
    </subcellularLocation>
</comment>
<feature type="transmembrane region" description="Helical" evidence="6">
    <location>
        <begin position="99"/>
        <end position="119"/>
    </location>
</feature>